<comment type="caution">
    <text evidence="1">The sequence shown here is derived from an EMBL/GenBank/DDBJ whole genome shotgun (WGS) entry which is preliminary data.</text>
</comment>
<sequence>MPKYASSNVWLEEQCFHRSRARALDDIWASVITLFQVNGEPDLKGVEHNARVFGGIFCLSLAECEARKCNKDR</sequence>
<organism evidence="1 2">
    <name type="scientific">Microvirga aerophila</name>
    <dbReference type="NCBI Taxonomy" id="670291"/>
    <lineage>
        <taxon>Bacteria</taxon>
        <taxon>Pseudomonadati</taxon>
        <taxon>Pseudomonadota</taxon>
        <taxon>Alphaproteobacteria</taxon>
        <taxon>Hyphomicrobiales</taxon>
        <taxon>Methylobacteriaceae</taxon>
        <taxon>Microvirga</taxon>
    </lineage>
</organism>
<evidence type="ECO:0000313" key="2">
    <source>
        <dbReference type="Proteomes" id="UP000321085"/>
    </source>
</evidence>
<dbReference type="Proteomes" id="UP000321085">
    <property type="component" value="Unassembled WGS sequence"/>
</dbReference>
<dbReference type="EMBL" id="BJYU01000084">
    <property type="protein sequence ID" value="GEO16987.1"/>
    <property type="molecule type" value="Genomic_DNA"/>
</dbReference>
<protein>
    <submittedName>
        <fullName evidence="1">Uncharacterized protein</fullName>
    </submittedName>
</protein>
<dbReference type="AlphaFoldDB" id="A0A512BYS0"/>
<reference evidence="1 2" key="1">
    <citation type="submission" date="2019-07" db="EMBL/GenBank/DDBJ databases">
        <title>Whole genome shotgun sequence of Microvirga aerophila NBRC 106136.</title>
        <authorList>
            <person name="Hosoyama A."/>
            <person name="Uohara A."/>
            <person name="Ohji S."/>
            <person name="Ichikawa N."/>
        </authorList>
    </citation>
    <scope>NUCLEOTIDE SEQUENCE [LARGE SCALE GENOMIC DNA]</scope>
    <source>
        <strain evidence="1 2">NBRC 106136</strain>
    </source>
</reference>
<name>A0A512BYS0_9HYPH</name>
<keyword evidence="2" id="KW-1185">Reference proteome</keyword>
<accession>A0A512BYS0</accession>
<gene>
    <name evidence="1" type="ORF">MAE02_46830</name>
</gene>
<proteinExistence type="predicted"/>
<evidence type="ECO:0000313" key="1">
    <source>
        <dbReference type="EMBL" id="GEO16987.1"/>
    </source>
</evidence>